<feature type="region of interest" description="Disordered" evidence="5">
    <location>
        <begin position="603"/>
        <end position="626"/>
    </location>
</feature>
<evidence type="ECO:0000256" key="3">
    <source>
        <dbReference type="ARBA" id="ARBA00022737"/>
    </source>
</evidence>
<dbReference type="GO" id="GO:0005829">
    <property type="term" value="C:cytosol"/>
    <property type="evidence" value="ECO:0007669"/>
    <property type="project" value="TreeGrafter"/>
</dbReference>
<evidence type="ECO:0000313" key="8">
    <source>
        <dbReference type="Proteomes" id="UP000677054"/>
    </source>
</evidence>
<dbReference type="InterPro" id="IPR057546">
    <property type="entry name" value="HEAT_GCN1"/>
</dbReference>
<dbReference type="EMBL" id="LR900262">
    <property type="protein sequence ID" value="CAD7244960.1"/>
    <property type="molecule type" value="Genomic_DNA"/>
</dbReference>
<feature type="repeat" description="HEAT" evidence="4">
    <location>
        <begin position="1602"/>
        <end position="1640"/>
    </location>
</feature>
<organism evidence="7">
    <name type="scientific">Darwinula stevensoni</name>
    <dbReference type="NCBI Taxonomy" id="69355"/>
    <lineage>
        <taxon>Eukaryota</taxon>
        <taxon>Metazoa</taxon>
        <taxon>Ecdysozoa</taxon>
        <taxon>Arthropoda</taxon>
        <taxon>Crustacea</taxon>
        <taxon>Oligostraca</taxon>
        <taxon>Ostracoda</taxon>
        <taxon>Podocopa</taxon>
        <taxon>Podocopida</taxon>
        <taxon>Darwinulocopina</taxon>
        <taxon>Darwinuloidea</taxon>
        <taxon>Darwinulidae</taxon>
        <taxon>Darwinula</taxon>
    </lineage>
</organism>
<accession>A0A7R8XBU7</accession>
<feature type="repeat" description="HEAT" evidence="4">
    <location>
        <begin position="1560"/>
        <end position="1598"/>
    </location>
</feature>
<dbReference type="SUPFAM" id="SSF48371">
    <property type="entry name" value="ARM repeat"/>
    <property type="match status" value="3"/>
</dbReference>
<dbReference type="FunFam" id="1.25.10.10:FF:000096">
    <property type="entry name" value="eIF-2-alpha kinase activator gcn1"/>
    <property type="match status" value="1"/>
</dbReference>
<dbReference type="Pfam" id="PF24987">
    <property type="entry name" value="HEAT_EF3_N"/>
    <property type="match status" value="2"/>
</dbReference>
<dbReference type="InterPro" id="IPR056810">
    <property type="entry name" value="GNC1-like_N"/>
</dbReference>
<dbReference type="GO" id="GO:0006417">
    <property type="term" value="P:regulation of translation"/>
    <property type="evidence" value="ECO:0007669"/>
    <property type="project" value="TreeGrafter"/>
</dbReference>
<evidence type="ECO:0000313" key="7">
    <source>
        <dbReference type="EMBL" id="CAD7244960.1"/>
    </source>
</evidence>
<evidence type="ECO:0000256" key="2">
    <source>
        <dbReference type="ARBA" id="ARBA00022553"/>
    </source>
</evidence>
<dbReference type="InterPro" id="IPR034085">
    <property type="entry name" value="TOG"/>
</dbReference>
<dbReference type="Pfam" id="PF24993">
    <property type="entry name" value="GNC1_N"/>
    <property type="match status" value="1"/>
</dbReference>
<feature type="repeat" description="HEAT" evidence="4">
    <location>
        <begin position="1950"/>
        <end position="1987"/>
    </location>
</feature>
<reference evidence="7" key="1">
    <citation type="submission" date="2020-11" db="EMBL/GenBank/DDBJ databases">
        <authorList>
            <person name="Tran Van P."/>
        </authorList>
    </citation>
    <scope>NUCLEOTIDE SEQUENCE</scope>
</reference>
<dbReference type="InterPro" id="IPR016024">
    <property type="entry name" value="ARM-type_fold"/>
</dbReference>
<dbReference type="FunFam" id="1.25.10.10:FF:000090">
    <property type="entry name" value="eIF-2-alpha kinase activator GCN1"/>
    <property type="match status" value="1"/>
</dbReference>
<protein>
    <recommendedName>
        <fullName evidence="6">TOG domain-containing protein</fullName>
    </recommendedName>
</protein>
<dbReference type="EMBL" id="CAJPEV010000745">
    <property type="protein sequence ID" value="CAG0888179.1"/>
    <property type="molecule type" value="Genomic_DNA"/>
</dbReference>
<dbReference type="GO" id="GO:0019887">
    <property type="term" value="F:protein kinase regulator activity"/>
    <property type="evidence" value="ECO:0007669"/>
    <property type="project" value="TreeGrafter"/>
</dbReference>
<dbReference type="PANTHER" id="PTHR23346:SF7">
    <property type="entry name" value="STALLED RIBOSOME SENSOR GCN1"/>
    <property type="match status" value="1"/>
</dbReference>
<keyword evidence="3" id="KW-0677">Repeat</keyword>
<feature type="repeat" description="HEAT" evidence="4">
    <location>
        <begin position="1483"/>
        <end position="1520"/>
    </location>
</feature>
<evidence type="ECO:0000256" key="4">
    <source>
        <dbReference type="PROSITE-ProRule" id="PRU00103"/>
    </source>
</evidence>
<evidence type="ECO:0000256" key="1">
    <source>
        <dbReference type="ARBA" id="ARBA00007366"/>
    </source>
</evidence>
<dbReference type="Proteomes" id="UP000677054">
    <property type="component" value="Unassembled WGS sequence"/>
</dbReference>
<dbReference type="OrthoDB" id="5148094at2759"/>
<dbReference type="Gene3D" id="1.25.10.10">
    <property type="entry name" value="Leucine-rich Repeat Variant"/>
    <property type="match status" value="7"/>
</dbReference>
<dbReference type="InterPro" id="IPR011989">
    <property type="entry name" value="ARM-like"/>
</dbReference>
<sequence length="2634" mass="290180">MNTMTLKEIPLMIQSASPKDRAEAFKLLTEVATSKELPEQGLKTALRLLLLTLPRYQDNESRHHVKCFIVAVVKQHGLVSLENLIHVFHDYSSTIPSVNTPNIGRTNFTGLTWLVTSIQSLPKDADISLLQEGDAIALIESFAALYTSIALCGQNLLLQKASKMLHCCWKRSTSFLSLTAERIHKSDCGGSLLAFGGCFLKCLVDDKQTELVQKCKGSLVDGFVSHVISQKTEPSTQLVALCAPFLRVLDHPGFQALLLPNLKKFLLRNPEIILPTVSETLAGLSLDLSQYALEFGKIFATNLHSNEERTRVHAVKACRSLARQCSDAEIIAQLLRHFFAVLQGSEGKLTVAAHKISMLQGIGELSHNSALGVSMQGLASEACEHFIKVLETEDQKDKIIFWEPAQKGPTLKSSTSAIRNGYIRVMESCFHTRLLSQAKEFLPFLMKTVEKAAQQPTQVAVVTEGLSASVLVLRLLAAEPEADSQACPFWNIAGNMEKQIFLNEKFLQQASTDALHHVVLYSKSMVMEHDQHIQGEPQPIHHALVYVMTHVSGVGQEKLWLRTQVVSETKKILQSLGGEHIALAVLEDLSTYLETVNVKVPEPGSRVGKDSKDQGQGQGAATGTSSSPEILASSVAHALAIIVLGCKVSIPEADELLLAALLPAHSPAVVETHRDLWLSLCRKLKRKPADFCEANESKLLCFCSQQFNGSLYMQVTQEEYEIFKTPEGTLYQKSVIENLKEESILNVKNIKRESKAYSYKEQMEELELRRELEAKKKQKGLMEEGLTPKQKEAMKIQLEKESAIRAHLKSMYEEFQNPMHLLEAGIQGNSLSLECYLVQILEHLLPLLSSPLCAPDAAHTFLLLRSVVFDKSHDCLGKSIGHVTLRLLGPRCDLDPEWEEEDLASAAGRVMASLHTYSVEQPEDLDAPTFTYCFPFLNAALHRFAPQELDLTLKALKVMSMHCHLREEDTSSPFHPGNMPLGQMLELLTTLIGTSGGQVQLQACSVMVDIAEAMSGRPDCARMSGRELVVLLHGLQSSVSAVREASLRVLTIVAGTIKETASQPEESLRVAKRIWVARFDPEGEIRSLANNLWDKMKFSIPQEVLIDAVMEDVTHVEQVIREAAAKSLAALCQENLKLIPSIMERLLDSYQEKLMMIPGVKDDFGREIAPPMDCWEPRWGVAHALHGLAPLLDPDSIVQLMSFLLQDGLRDRHPDVRHVMLDVALGTVNSHGKDMVSQLLPLFESFLDKIPKTQTYDTVRQSIVIIMGSLAKHLDKDDPRVKPIIAKLIESLSTPSQQVQEAVANCLPPLVPAIKEDAPMVVEKLLHLLLESENYGERKGAAYGVAGLVKGLGILALKQLEIMNRLTAAIQDKKNYRHREGSLFAFEMLCNMLGRLFEPYIVHVLPHLLLCFGDSNQYVREATDDCAKAVMSRLSAHGVKLVLPSLLAALEGDSWRTKTGSVELLGAMAFCAPKQLSSCLPSIVPKLIEVLGDSHPKVQKAGTQALSVIASVIRNPEIQAIVPNLLGALEDPSKKTAPCLQTLLDTKFVHFIDAPSLALIMPVVQRAFQDRSTETRKMAAQIIGNMYSLTDQKDLQPYLPAIIPGLKTSLLDPVPEVRSVSARALGAMVKGMGEGSFEDLLPWLMQTLTSERGSVDRSGAAQGLSEVVGGLGPQKLHRLMPDIIATAERADIAPHVKDGYIMMFIYLPVVFKQEFTPYVSQIIVPILKALADETEYVRETALKAGQRIVSMYADTAIMLLLPELERGLFDDNWRIRYSSVQLLGDLLYKISGVSGKMSTETADEDDNFGTEQSQRAVLHVLGEDRRNRVLAGLYMGRSDVALMVRQASLHVWKVVVTNTPRMLREILPTLFSLLLGCLASTSYDKRQVAARTLGDLVRKLGERVLPEIIPILERGLESEQADQRQGVCIGLSEIMASTSRDMILLFVESLVPTVRRALCDPLPEVRQAAARTFDSLHNTVGGRALDDILSPMLHQLNDPELAEWTLDGLRQVMAIKSKIVLPYLIPQVKLLLLTQPPVNTEALSILASVSGEALTRHLSRILPALLQSLSQALGTPQEAQEMGYCQAVVLSVQDDMGTHVVIDHLLEVARSTSPPGTEGEEMAEALKQKQAAILLLAAFLTHTKCDYSTYVPQLLRGLVHLFTDEDATILAATWDGLNAITKGMDSKTQIERVSDMRQAVKYAASDLKGRELLPGFCLPKGIAPILPILREAILNGAPEQKEQAALGFGEVIRLTSPEALKPSVVNITGPLIRILGDRFSWNIKVPVLDTLALLLTKVGSQLRPFLPQLQTTFLKALNDGHRTVRLRAAQALSCLIVIHVRADPLFTDLHSSIKSADDPAVMDTMLYAMRCVVSSSGDKMGDGIRKTILSTLLGLVTSVEDSVRLTAAGCLGALCHWLKPDELSAVLTDHILNDDLTKDWLARHWSVVALSVILKESPNTILQSDWNEKVNRVIFAYLTADRVPIVMAGVRCCGFLLMNCIQESKPIPEKILVPFCRTMNHSSNEVKQLVAVVAGKLASCVPGGQPLPPEILRLLLPQLVNGTKEKNSAVRASSEAALVAVLRLRVGEETQQHCLRLLEEGAQEALSEVISKVLRRVALQPQGKEEELDDTLLT</sequence>
<dbReference type="PANTHER" id="PTHR23346">
    <property type="entry name" value="TRANSLATIONAL ACTIVATOR GCN1-RELATED"/>
    <property type="match status" value="1"/>
</dbReference>
<dbReference type="Pfam" id="PF25801">
    <property type="entry name" value="HEAT_GCN1_C_2"/>
    <property type="match status" value="1"/>
</dbReference>
<dbReference type="Pfam" id="PF23271">
    <property type="entry name" value="HEAT_GCN1"/>
    <property type="match status" value="1"/>
</dbReference>
<dbReference type="GO" id="GO:0000226">
    <property type="term" value="P:microtubule cytoskeleton organization"/>
    <property type="evidence" value="ECO:0007669"/>
    <property type="project" value="UniProtKB-ARBA"/>
</dbReference>
<dbReference type="InterPro" id="IPR021133">
    <property type="entry name" value="HEAT_type_2"/>
</dbReference>
<keyword evidence="2" id="KW-0597">Phosphoprotein</keyword>
<gene>
    <name evidence="7" type="ORF">DSTB1V02_LOCUS4839</name>
</gene>
<proteinExistence type="inferred from homology"/>
<feature type="domain" description="TOG" evidence="6">
    <location>
        <begin position="1309"/>
        <end position="1542"/>
    </location>
</feature>
<evidence type="ECO:0000256" key="5">
    <source>
        <dbReference type="SAM" id="MobiDB-lite"/>
    </source>
</evidence>
<dbReference type="PROSITE" id="PS50077">
    <property type="entry name" value="HEAT_REPEAT"/>
    <property type="match status" value="4"/>
</dbReference>
<dbReference type="SMART" id="SM01349">
    <property type="entry name" value="TOG"/>
    <property type="match status" value="1"/>
</dbReference>
<keyword evidence="8" id="KW-1185">Reference proteome</keyword>
<name>A0A7R8XBU7_9CRUS</name>
<dbReference type="GO" id="GO:0034198">
    <property type="term" value="P:cellular response to amino acid starvation"/>
    <property type="evidence" value="ECO:0007669"/>
    <property type="project" value="TreeGrafter"/>
</dbReference>
<dbReference type="Pfam" id="PF24984">
    <property type="entry name" value="HEAT_EF3_GNC1"/>
    <property type="match status" value="1"/>
</dbReference>
<evidence type="ECO:0000259" key="6">
    <source>
        <dbReference type="SMART" id="SM01349"/>
    </source>
</evidence>
<dbReference type="FunFam" id="1.25.10.10:FF:000162">
    <property type="entry name" value="GCN1, eIF2 alpha kinase activator homolog"/>
    <property type="match status" value="1"/>
</dbReference>
<comment type="similarity">
    <text evidence="1">Belongs to the GCN1 family.</text>
</comment>